<dbReference type="STRING" id="1423754.FC39_GL000457"/>
<dbReference type="RefSeq" id="WP_025080528.1">
    <property type="nucleotide sequence ID" value="NZ_AZGI01000092.1"/>
</dbReference>
<organism evidence="1 2">
    <name type="scientific">Lactobacillus hamsteri DSM 5661 = JCM 6256</name>
    <dbReference type="NCBI Taxonomy" id="1423754"/>
    <lineage>
        <taxon>Bacteria</taxon>
        <taxon>Bacillati</taxon>
        <taxon>Bacillota</taxon>
        <taxon>Bacilli</taxon>
        <taxon>Lactobacillales</taxon>
        <taxon>Lactobacillaceae</taxon>
        <taxon>Lactobacillus</taxon>
    </lineage>
</organism>
<dbReference type="AlphaFoldDB" id="A0A0R1Y4X5"/>
<protein>
    <submittedName>
        <fullName evidence="1">Uncharacterized protein</fullName>
    </submittedName>
</protein>
<dbReference type="OrthoDB" id="2322746at2"/>
<proteinExistence type="predicted"/>
<reference evidence="1 2" key="1">
    <citation type="journal article" date="2015" name="Genome Announc.">
        <title>Expanding the biotechnology potential of lactobacilli through comparative genomics of 213 strains and associated genera.</title>
        <authorList>
            <person name="Sun Z."/>
            <person name="Harris H.M."/>
            <person name="McCann A."/>
            <person name="Guo C."/>
            <person name="Argimon S."/>
            <person name="Zhang W."/>
            <person name="Yang X."/>
            <person name="Jeffery I.B."/>
            <person name="Cooney J.C."/>
            <person name="Kagawa T.F."/>
            <person name="Liu W."/>
            <person name="Song Y."/>
            <person name="Salvetti E."/>
            <person name="Wrobel A."/>
            <person name="Rasinkangas P."/>
            <person name="Parkhill J."/>
            <person name="Rea M.C."/>
            <person name="O'Sullivan O."/>
            <person name="Ritari J."/>
            <person name="Douillard F.P."/>
            <person name="Paul Ross R."/>
            <person name="Yang R."/>
            <person name="Briner A.E."/>
            <person name="Felis G.E."/>
            <person name="de Vos W.M."/>
            <person name="Barrangou R."/>
            <person name="Klaenhammer T.R."/>
            <person name="Caufield P.W."/>
            <person name="Cui Y."/>
            <person name="Zhang H."/>
            <person name="O'Toole P.W."/>
        </authorList>
    </citation>
    <scope>NUCLEOTIDE SEQUENCE [LARGE SCALE GENOMIC DNA]</scope>
    <source>
        <strain evidence="1 2">DSM 5661</strain>
    </source>
</reference>
<sequence>MSLFKRLKRVVPILWKDKATITGTEPVKHGAVTNNEPATIVEDEPCKVILKGQSTSVQNFYGTDKYDAKLLIRNGISIPAGAVIYITDQNGNSVKYKNASKSYSGYYSHQELAMERMEKA</sequence>
<name>A0A0R1Y4X5_9LACO</name>
<accession>A0A0R1Y4X5</accession>
<dbReference type="Proteomes" id="UP000051223">
    <property type="component" value="Unassembled WGS sequence"/>
</dbReference>
<evidence type="ECO:0000313" key="1">
    <source>
        <dbReference type="EMBL" id="KRM37005.1"/>
    </source>
</evidence>
<evidence type="ECO:0000313" key="2">
    <source>
        <dbReference type="Proteomes" id="UP000051223"/>
    </source>
</evidence>
<dbReference type="EMBL" id="AZGI01000092">
    <property type="protein sequence ID" value="KRM37005.1"/>
    <property type="molecule type" value="Genomic_DNA"/>
</dbReference>
<dbReference type="eggNOG" id="ENOG502ZGD0">
    <property type="taxonomic scope" value="Bacteria"/>
</dbReference>
<gene>
    <name evidence="1" type="ORF">FC39_GL000457</name>
</gene>
<dbReference type="PATRIC" id="fig|1423754.3.peg.470"/>
<comment type="caution">
    <text evidence="1">The sequence shown here is derived from an EMBL/GenBank/DDBJ whole genome shotgun (WGS) entry which is preliminary data.</text>
</comment>
<keyword evidence="2" id="KW-1185">Reference proteome</keyword>